<comment type="caution">
    <text evidence="16">The sequence shown here is derived from an EMBL/GenBank/DDBJ whole genome shotgun (WGS) entry which is preliminary data.</text>
</comment>
<dbReference type="Gene3D" id="3.20.20.60">
    <property type="entry name" value="Phosphoenolpyruvate-binding domains"/>
    <property type="match status" value="1"/>
</dbReference>
<feature type="binding site" evidence="12">
    <location>
        <position position="651"/>
    </location>
    <ligand>
        <name>substrate</name>
    </ligand>
</feature>
<keyword evidence="6" id="KW-0808">Transferase</keyword>
<dbReference type="GO" id="GO:0046872">
    <property type="term" value="F:metal ion binding"/>
    <property type="evidence" value="ECO:0007669"/>
    <property type="project" value="UniProtKB-KW"/>
</dbReference>
<feature type="binding site" evidence="12">
    <location>
        <position position="652"/>
    </location>
    <ligand>
        <name>substrate</name>
    </ligand>
</feature>
<dbReference type="AlphaFoldDB" id="A0A9Q4AQV5"/>
<evidence type="ECO:0000256" key="12">
    <source>
        <dbReference type="PIRSR" id="PIRSR000853-2"/>
    </source>
</evidence>
<dbReference type="InterPro" id="IPR000121">
    <property type="entry name" value="PEP_util_C"/>
</dbReference>
<dbReference type="InterPro" id="IPR008279">
    <property type="entry name" value="PEP-util_enz_mobile_dom"/>
</dbReference>
<dbReference type="Proteomes" id="UP001060275">
    <property type="component" value="Unassembled WGS sequence"/>
</dbReference>
<dbReference type="RefSeq" id="WP_254675698.1">
    <property type="nucleotide sequence ID" value="NZ_JAMWDU010000006.1"/>
</dbReference>
<comment type="function">
    <text evidence="2">Catalyzes the reversible phosphorylation of pyruvate and phosphate.</text>
</comment>
<feature type="binding site" evidence="12">
    <location>
        <position position="446"/>
    </location>
    <ligand>
        <name>substrate</name>
    </ligand>
</feature>
<evidence type="ECO:0000256" key="1">
    <source>
        <dbReference type="ARBA" id="ARBA00001946"/>
    </source>
</evidence>
<evidence type="ECO:0000256" key="11">
    <source>
        <dbReference type="PIRSR" id="PIRSR000853-1"/>
    </source>
</evidence>
<evidence type="ECO:0000256" key="4">
    <source>
        <dbReference type="ARBA" id="ARBA00011994"/>
    </source>
</evidence>
<dbReference type="InterPro" id="IPR010121">
    <property type="entry name" value="Pyruvate_phosphate_dikinase"/>
</dbReference>
<dbReference type="EC" id="2.7.9.1" evidence="4"/>
<evidence type="ECO:0000256" key="13">
    <source>
        <dbReference type="PIRSR" id="PIRSR000853-3"/>
    </source>
</evidence>
<evidence type="ECO:0000256" key="6">
    <source>
        <dbReference type="ARBA" id="ARBA00022679"/>
    </source>
</evidence>
<evidence type="ECO:0000259" key="14">
    <source>
        <dbReference type="Pfam" id="PF00391"/>
    </source>
</evidence>
<feature type="active site" description="Tele-phosphohistidine intermediate" evidence="11">
    <location>
        <position position="340"/>
    </location>
</feature>
<dbReference type="SUPFAM" id="SSF52009">
    <property type="entry name" value="Phosphohistidine domain"/>
    <property type="match status" value="1"/>
</dbReference>
<dbReference type="Pfam" id="PF02896">
    <property type="entry name" value="PEP-utilizers_C"/>
    <property type="match status" value="1"/>
</dbReference>
<dbReference type="GO" id="GO:0050242">
    <property type="term" value="F:pyruvate, phosphate dikinase activity"/>
    <property type="evidence" value="ECO:0007669"/>
    <property type="project" value="UniProtKB-EC"/>
</dbReference>
<evidence type="ECO:0000256" key="7">
    <source>
        <dbReference type="ARBA" id="ARBA00022723"/>
    </source>
</evidence>
<feature type="active site" description="Proton donor" evidence="11">
    <location>
        <position position="716"/>
    </location>
</feature>
<comment type="cofactor">
    <cofactor evidence="1 13">
        <name>Mg(2+)</name>
        <dbReference type="ChEBI" id="CHEBI:18420"/>
    </cofactor>
</comment>
<reference evidence="16" key="1">
    <citation type="submission" date="2022-06" db="EMBL/GenBank/DDBJ databases">
        <title>Devosia sp. XJ19-45 genome assembly.</title>
        <authorList>
            <person name="Li B."/>
            <person name="Cai M."/>
            <person name="Nie G."/>
            <person name="Li W."/>
        </authorList>
    </citation>
    <scope>NUCLEOTIDE SEQUENCE</scope>
    <source>
        <strain evidence="16">XJ19-45</strain>
    </source>
</reference>
<keyword evidence="17" id="KW-1185">Reference proteome</keyword>
<evidence type="ECO:0000256" key="9">
    <source>
        <dbReference type="ARBA" id="ARBA00022842"/>
    </source>
</evidence>
<keyword evidence="8" id="KW-0418">Kinase</keyword>
<feature type="binding site" evidence="12">
    <location>
        <position position="654"/>
    </location>
    <ligand>
        <name>substrate</name>
    </ligand>
</feature>
<accession>A0A9Q4AQV5</accession>
<feature type="domain" description="PEP-utilising enzyme mobile" evidence="14">
    <location>
        <begin position="308"/>
        <end position="388"/>
    </location>
</feature>
<gene>
    <name evidence="16" type="ORF">NF348_15290</name>
</gene>
<dbReference type="Gene3D" id="1.10.189.10">
    <property type="entry name" value="Pyruvate Phosphate Dikinase, domain 2"/>
    <property type="match status" value="1"/>
</dbReference>
<evidence type="ECO:0000256" key="8">
    <source>
        <dbReference type="ARBA" id="ARBA00022777"/>
    </source>
</evidence>
<evidence type="ECO:0000259" key="15">
    <source>
        <dbReference type="Pfam" id="PF02896"/>
    </source>
</evidence>
<feature type="binding site" evidence="12">
    <location>
        <position position="653"/>
    </location>
    <ligand>
        <name>substrate</name>
    </ligand>
</feature>
<organism evidence="16 17">
    <name type="scientific">Devosia ureilytica</name>
    <dbReference type="NCBI Taxonomy" id="2952754"/>
    <lineage>
        <taxon>Bacteria</taxon>
        <taxon>Pseudomonadati</taxon>
        <taxon>Pseudomonadota</taxon>
        <taxon>Alphaproteobacteria</taxon>
        <taxon>Hyphomicrobiales</taxon>
        <taxon>Devosiaceae</taxon>
        <taxon>Devosia</taxon>
    </lineage>
</organism>
<dbReference type="InterPro" id="IPR023151">
    <property type="entry name" value="PEP_util_CS"/>
</dbReference>
<dbReference type="PANTHER" id="PTHR22931">
    <property type="entry name" value="PHOSPHOENOLPYRUVATE DIKINASE-RELATED"/>
    <property type="match status" value="1"/>
</dbReference>
<evidence type="ECO:0000313" key="17">
    <source>
        <dbReference type="Proteomes" id="UP001060275"/>
    </source>
</evidence>
<keyword evidence="9 13" id="KW-0460">Magnesium</keyword>
<evidence type="ECO:0000256" key="3">
    <source>
        <dbReference type="ARBA" id="ARBA00007837"/>
    </source>
</evidence>
<dbReference type="PANTHER" id="PTHR22931:SF9">
    <property type="entry name" value="PYRUVATE, PHOSPHATE DIKINASE 1, CHLOROPLASTIC"/>
    <property type="match status" value="1"/>
</dbReference>
<proteinExistence type="inferred from homology"/>
<dbReference type="Gene3D" id="3.50.30.10">
    <property type="entry name" value="Phosphohistidine domain"/>
    <property type="match status" value="1"/>
</dbReference>
<feature type="domain" description="PEP-utilising enzyme C-terminal" evidence="15">
    <location>
        <begin position="407"/>
        <end position="754"/>
    </location>
</feature>
<feature type="binding site" evidence="12">
    <location>
        <position position="502"/>
    </location>
    <ligand>
        <name>substrate</name>
    </ligand>
</feature>
<dbReference type="Pfam" id="PF00391">
    <property type="entry name" value="PEP-utilizers"/>
    <property type="match status" value="1"/>
</dbReference>
<feature type="binding site" evidence="13">
    <location>
        <position position="630"/>
    </location>
    <ligand>
        <name>Mg(2+)</name>
        <dbReference type="ChEBI" id="CHEBI:18420"/>
    </ligand>
</feature>
<dbReference type="EMBL" id="JAMWDU010000006">
    <property type="protein sequence ID" value="MCP8888477.1"/>
    <property type="molecule type" value="Genomic_DNA"/>
</dbReference>
<dbReference type="PROSITE" id="PS00742">
    <property type="entry name" value="PEP_ENZYMES_2"/>
    <property type="match status" value="1"/>
</dbReference>
<dbReference type="InterPro" id="IPR040442">
    <property type="entry name" value="Pyrv_kinase-like_dom_sf"/>
</dbReference>
<evidence type="ECO:0000313" key="16">
    <source>
        <dbReference type="EMBL" id="MCP8888477.1"/>
    </source>
</evidence>
<protein>
    <recommendedName>
        <fullName evidence="5">Pyruvate, phosphate dikinase</fullName>
        <ecNumber evidence="4">2.7.9.1</ecNumber>
    </recommendedName>
    <alternativeName>
        <fullName evidence="10">Pyruvate, orthophosphate dikinase</fullName>
    </alternativeName>
</protein>
<evidence type="ECO:0000256" key="5">
    <source>
        <dbReference type="ARBA" id="ARBA00020138"/>
    </source>
</evidence>
<evidence type="ECO:0000256" key="2">
    <source>
        <dbReference type="ARBA" id="ARBA00003144"/>
    </source>
</evidence>
<dbReference type="InterPro" id="IPR015813">
    <property type="entry name" value="Pyrv/PenolPyrv_kinase-like_dom"/>
</dbReference>
<comment type="similarity">
    <text evidence="3">Belongs to the PEP-utilizing enzyme family.</text>
</comment>
<feature type="binding site" evidence="12">
    <location>
        <position position="630"/>
    </location>
    <ligand>
        <name>substrate</name>
    </ligand>
</feature>
<dbReference type="SUPFAM" id="SSF51621">
    <property type="entry name" value="Phosphoenolpyruvate/pyruvate domain"/>
    <property type="match status" value="1"/>
</dbReference>
<sequence>MFAIAPAMGKANLSAGQLKLLTGKARWIFRVGEAGFPTVPTIAITRAAWEELQSERSRQDTRLRTHWVACLYKLVAKDGNPPQLVVRTSASAHNSGLAPARLGIAAPTAPEDAVDPSRPLAKAIKQAFESYGFFGRGWTGPRHEDDRGRQIVLVQARMDGEIEQFLTRNATTGSLGPAPLNGSPLPRLPEGVGALIELLDAKAGRHMACLVAINKKQVTFLSARPVQAGAGAELEAAVDRVERKIWTPHNAVSRVDASRLALMLHPRLKSPEEVTPIAMGLGVSPGAASGIITFSADDAARLRARGKHCILVVNETGPADIEGMKAATGILTARGGMSSHAGVIARITGKPCVAGVRSLTVDTLEMVCRIGDREFRAGDRLTIDGTDGAVYLGNLPLAQPQIGGAISKLLSWSDASRRIAVRTNVETVESAQTALSFGAEGIGLARSEHMFFSPERMVALRRMILSEDEDARSRALAGLVDFQTGDYSALFSAMRGLPVTVRLFDPPLHEFLPRTDEEIEDTAASLGVAVRALRLRLERIAEINPMLGHRGVRLAITYPEILQMQMQAVLAGARAASERQAEPVVIEVMVPFVSTATEVSWVRERVFAMLENSGLTRSDRVRFSFGTMIELPRACLRAGDIASMVDFISFGTNDLTQTTFGISRDDAPAFLAAYHRKGVYERDPFVTIDEKGVGEMITIAIARGKAANPRLKIGICGEHAGDPTSLQFFAGLGVDYVSCSPYRVPVARLTLAQASA</sequence>
<keyword evidence="7 13" id="KW-0479">Metal-binding</keyword>
<dbReference type="InterPro" id="IPR036637">
    <property type="entry name" value="Phosphohistidine_dom_sf"/>
</dbReference>
<name>A0A9Q4AQV5_9HYPH</name>
<feature type="binding site" evidence="13">
    <location>
        <position position="654"/>
    </location>
    <ligand>
        <name>Mg(2+)</name>
        <dbReference type="ChEBI" id="CHEBI:18420"/>
    </ligand>
</feature>
<evidence type="ECO:0000256" key="10">
    <source>
        <dbReference type="ARBA" id="ARBA00032883"/>
    </source>
</evidence>
<dbReference type="GO" id="GO:0016301">
    <property type="term" value="F:kinase activity"/>
    <property type="evidence" value="ECO:0007669"/>
    <property type="project" value="UniProtKB-KW"/>
</dbReference>